<dbReference type="PANTHER" id="PTHR34406">
    <property type="entry name" value="PROTEIN YCEI"/>
    <property type="match status" value="1"/>
</dbReference>
<dbReference type="PROSITE" id="PS51257">
    <property type="entry name" value="PROKAR_LIPOPROTEIN"/>
    <property type="match status" value="1"/>
</dbReference>
<feature type="compositionally biased region" description="Low complexity" evidence="1">
    <location>
        <begin position="28"/>
        <end position="52"/>
    </location>
</feature>
<dbReference type="InterPro" id="IPR036761">
    <property type="entry name" value="TTHA0802/YceI-like_sf"/>
</dbReference>
<dbReference type="InterPro" id="IPR007372">
    <property type="entry name" value="Lipid/polyisoprenoid-bd_YceI"/>
</dbReference>
<sequence length="246" mass="25545">MSYASKFAIGGALLLALAACSDQKTAKTDAPAKPASETAAKPASAAKPPADLPAGDYTLDKTHADLSFKVNHLGFSWYTARFSDFDAKLTLDPKAPENAHIQASIKTASLLLPAPPPGFTEELLGAQWLDAAKYPAITFRSTKVAKTGDDTADVTGDLTLHGVTKPVTLKARFNGGYTGYPPMDPNARIGFSLSGSFKRSDFGVSYGVPQPGSTMGVGDEVQVAIEAELLKPNPPAAAASPAPGQP</sequence>
<dbReference type="OrthoDB" id="9811006at2"/>
<feature type="region of interest" description="Disordered" evidence="1">
    <location>
        <begin position="26"/>
        <end position="52"/>
    </location>
</feature>
<dbReference type="SUPFAM" id="SSF101874">
    <property type="entry name" value="YceI-like"/>
    <property type="match status" value="1"/>
</dbReference>
<proteinExistence type="predicted"/>
<protein>
    <submittedName>
        <fullName evidence="4">Polyisoprenoid-binding protein</fullName>
    </submittedName>
</protein>
<accession>A0A2T9K7F4</accession>
<keyword evidence="2" id="KW-0732">Signal</keyword>
<name>A0A2T9K7F4_9CAUL</name>
<dbReference type="Gene3D" id="2.40.128.110">
    <property type="entry name" value="Lipid/polyisoprenoid-binding, YceI-like"/>
    <property type="match status" value="1"/>
</dbReference>
<evidence type="ECO:0000256" key="2">
    <source>
        <dbReference type="SAM" id="SignalP"/>
    </source>
</evidence>
<evidence type="ECO:0000313" key="5">
    <source>
        <dbReference type="Proteomes" id="UP000245073"/>
    </source>
</evidence>
<comment type="caution">
    <text evidence="4">The sequence shown here is derived from an EMBL/GenBank/DDBJ whole genome shotgun (WGS) entry which is preliminary data.</text>
</comment>
<dbReference type="Proteomes" id="UP000245073">
    <property type="component" value="Unassembled WGS sequence"/>
</dbReference>
<feature type="chain" id="PRO_5015487870" evidence="2">
    <location>
        <begin position="27"/>
        <end position="246"/>
    </location>
</feature>
<evidence type="ECO:0000256" key="1">
    <source>
        <dbReference type="SAM" id="MobiDB-lite"/>
    </source>
</evidence>
<evidence type="ECO:0000313" key="4">
    <source>
        <dbReference type="EMBL" id="PVM91915.1"/>
    </source>
</evidence>
<feature type="domain" description="Lipid/polyisoprenoid-binding YceI-like" evidence="3">
    <location>
        <begin position="56"/>
        <end position="230"/>
    </location>
</feature>
<reference evidence="4 5" key="1">
    <citation type="submission" date="2018-04" db="EMBL/GenBank/DDBJ databases">
        <title>The genome sequence of Caulobacter sp. 744.</title>
        <authorList>
            <person name="Gao J."/>
            <person name="Sun J."/>
        </authorList>
    </citation>
    <scope>NUCLEOTIDE SEQUENCE [LARGE SCALE GENOMIC DNA]</scope>
    <source>
        <strain evidence="4 5">774</strain>
    </source>
</reference>
<dbReference type="SMART" id="SM00867">
    <property type="entry name" value="YceI"/>
    <property type="match status" value="1"/>
</dbReference>
<organism evidence="4 5">
    <name type="scientific">Caulobacter endophyticus</name>
    <dbReference type="NCBI Taxonomy" id="2172652"/>
    <lineage>
        <taxon>Bacteria</taxon>
        <taxon>Pseudomonadati</taxon>
        <taxon>Pseudomonadota</taxon>
        <taxon>Alphaproteobacteria</taxon>
        <taxon>Caulobacterales</taxon>
        <taxon>Caulobacteraceae</taxon>
        <taxon>Caulobacter</taxon>
    </lineage>
</organism>
<dbReference type="RefSeq" id="WP_109100124.1">
    <property type="nucleotide sequence ID" value="NZ_QDKQ01000028.1"/>
</dbReference>
<dbReference type="PANTHER" id="PTHR34406:SF1">
    <property type="entry name" value="PROTEIN YCEI"/>
    <property type="match status" value="1"/>
</dbReference>
<evidence type="ECO:0000259" key="3">
    <source>
        <dbReference type="SMART" id="SM00867"/>
    </source>
</evidence>
<dbReference type="EMBL" id="QDKQ01000028">
    <property type="protein sequence ID" value="PVM91915.1"/>
    <property type="molecule type" value="Genomic_DNA"/>
</dbReference>
<gene>
    <name evidence="4" type="ORF">DDF67_06710</name>
</gene>
<feature type="signal peptide" evidence="2">
    <location>
        <begin position="1"/>
        <end position="26"/>
    </location>
</feature>
<keyword evidence="5" id="KW-1185">Reference proteome</keyword>
<dbReference type="Pfam" id="PF04264">
    <property type="entry name" value="YceI"/>
    <property type="match status" value="1"/>
</dbReference>
<dbReference type="AlphaFoldDB" id="A0A2T9K7F4"/>